<protein>
    <submittedName>
        <fullName evidence="2">Uncharacterized protein LOC142176735</fullName>
    </submittedName>
</protein>
<dbReference type="RefSeq" id="XP_075101068.1">
    <property type="nucleotide sequence ID" value="XM_075244967.1"/>
</dbReference>
<organism evidence="1 2">
    <name type="scientific">Nicotiana tabacum</name>
    <name type="common">Common tobacco</name>
    <dbReference type="NCBI Taxonomy" id="4097"/>
    <lineage>
        <taxon>Eukaryota</taxon>
        <taxon>Viridiplantae</taxon>
        <taxon>Streptophyta</taxon>
        <taxon>Embryophyta</taxon>
        <taxon>Tracheophyta</taxon>
        <taxon>Spermatophyta</taxon>
        <taxon>Magnoliopsida</taxon>
        <taxon>eudicotyledons</taxon>
        <taxon>Gunneridae</taxon>
        <taxon>Pentapetalae</taxon>
        <taxon>asterids</taxon>
        <taxon>lamiids</taxon>
        <taxon>Solanales</taxon>
        <taxon>Solanaceae</taxon>
        <taxon>Nicotianoideae</taxon>
        <taxon>Nicotianeae</taxon>
        <taxon>Nicotiana</taxon>
    </lineage>
</organism>
<keyword evidence="1" id="KW-1185">Reference proteome</keyword>
<proteinExistence type="predicted"/>
<sequence length="494" mass="56464">MRLGIETVVSNVNGKIWLFLDSVVQWDLVSDTDQELTIKVYHQDIGKHIMMTFAYAKCSSLDILELWDNLYYLARDMELPWVVGGDFNVVLNEEEKIGGLPVYPLEYEDFTFCVNSCGLFDMGYKGSPFTWWNGRPNAECIFNRLERVFINLPFQTLFSSTKVEHHIRTGSNHAPLLMSCGDQTMQIAKPFKQKLQLKRIQNNAGTWIDSQETIASAAGEYYQRQFTQEDEPSNFDMLNNVPTMMVSLTSSSKLEKFLPSLISSNQSGFVKGRSIFENIILTQEIVIGIRLRGKPTNVVFKLDIANAYDRVSLRYLMHVLRKMGFVECFINMVWNLISNNWYSILINGQATNFFHSTRGVKQGDPLSPALFIFSAEVLSRSLNKLFEDKSFIGYGMPKWTEPLNHLAYADDTIIFASADQYSIQKIVDVLNKYEQTSGQLINKAKTSYYMHSNTAGALFDRVGALAGFSKGEFPFTYLGCLIFYKNKKKKRILQ</sequence>
<reference evidence="2" key="2">
    <citation type="submission" date="2025-08" db="UniProtKB">
        <authorList>
            <consortium name="RefSeq"/>
        </authorList>
    </citation>
    <scope>IDENTIFICATION</scope>
    <source>
        <tissue evidence="2">Leaf</tissue>
    </source>
</reference>
<name>A0AC58TV21_TOBAC</name>
<evidence type="ECO:0000313" key="2">
    <source>
        <dbReference type="RefSeq" id="XP_075101068.1"/>
    </source>
</evidence>
<evidence type="ECO:0000313" key="1">
    <source>
        <dbReference type="Proteomes" id="UP000790787"/>
    </source>
</evidence>
<accession>A0AC58TV21</accession>
<gene>
    <name evidence="2" type="primary">LOC142176735</name>
</gene>
<dbReference type="Proteomes" id="UP000790787">
    <property type="component" value="Chromosome 22"/>
</dbReference>
<reference evidence="1" key="1">
    <citation type="journal article" date="2014" name="Nat. Commun.">
        <title>The tobacco genome sequence and its comparison with those of tomato and potato.</title>
        <authorList>
            <person name="Sierro N."/>
            <person name="Battey J.N."/>
            <person name="Ouadi S."/>
            <person name="Bakaher N."/>
            <person name="Bovet L."/>
            <person name="Willig A."/>
            <person name="Goepfert S."/>
            <person name="Peitsch M.C."/>
            <person name="Ivanov N.V."/>
        </authorList>
    </citation>
    <scope>NUCLEOTIDE SEQUENCE [LARGE SCALE GENOMIC DNA]</scope>
</reference>